<gene>
    <name evidence="1" type="ORF">D5086_033494</name>
</gene>
<feature type="non-terminal residue" evidence="1">
    <location>
        <position position="1"/>
    </location>
</feature>
<reference evidence="1 2" key="1">
    <citation type="journal article" date="2024" name="Plant Biotechnol. J.">
        <title>Genome and CRISPR/Cas9 system of a widespread forest tree (Populus alba) in the world.</title>
        <authorList>
            <person name="Liu Y.J."/>
            <person name="Jiang P.F."/>
            <person name="Han X.M."/>
            <person name="Li X.Y."/>
            <person name="Wang H.M."/>
            <person name="Wang Y.J."/>
            <person name="Wang X.X."/>
            <person name="Zeng Q.Y."/>
        </authorList>
    </citation>
    <scope>NUCLEOTIDE SEQUENCE [LARGE SCALE GENOMIC DNA]</scope>
    <source>
        <strain evidence="2">cv. PAL-ZL1</strain>
    </source>
</reference>
<feature type="non-terminal residue" evidence="1">
    <location>
        <position position="51"/>
    </location>
</feature>
<dbReference type="Proteomes" id="UP000309997">
    <property type="component" value="Unassembled WGS sequence"/>
</dbReference>
<protein>
    <submittedName>
        <fullName evidence="1">Uncharacterized protein</fullName>
    </submittedName>
</protein>
<name>A0ACC4AGZ3_POPAL</name>
<accession>A0ACC4AGZ3</accession>
<proteinExistence type="predicted"/>
<keyword evidence="2" id="KW-1185">Reference proteome</keyword>
<evidence type="ECO:0000313" key="2">
    <source>
        <dbReference type="Proteomes" id="UP000309997"/>
    </source>
</evidence>
<comment type="caution">
    <text evidence="1">The sequence shown here is derived from an EMBL/GenBank/DDBJ whole genome shotgun (WGS) entry which is preliminary data.</text>
</comment>
<organism evidence="1 2">
    <name type="scientific">Populus alba</name>
    <name type="common">White poplar</name>
    <dbReference type="NCBI Taxonomy" id="43335"/>
    <lineage>
        <taxon>Eukaryota</taxon>
        <taxon>Viridiplantae</taxon>
        <taxon>Streptophyta</taxon>
        <taxon>Embryophyta</taxon>
        <taxon>Tracheophyta</taxon>
        <taxon>Spermatophyta</taxon>
        <taxon>Magnoliopsida</taxon>
        <taxon>eudicotyledons</taxon>
        <taxon>Gunneridae</taxon>
        <taxon>Pentapetalae</taxon>
        <taxon>rosids</taxon>
        <taxon>fabids</taxon>
        <taxon>Malpighiales</taxon>
        <taxon>Salicaceae</taxon>
        <taxon>Saliceae</taxon>
        <taxon>Populus</taxon>
    </lineage>
</organism>
<evidence type="ECO:0000313" key="1">
    <source>
        <dbReference type="EMBL" id="KAL3565448.1"/>
    </source>
</evidence>
<dbReference type="EMBL" id="RCHU02000019">
    <property type="protein sequence ID" value="KAL3565448.1"/>
    <property type="molecule type" value="Genomic_DNA"/>
</dbReference>
<sequence length="51" mass="5680">VTRPESGLVDQIVHHILKKLNYASSSDLKGLVGMDSRMKQIESLLCTQLPE</sequence>